<evidence type="ECO:0000313" key="1">
    <source>
        <dbReference type="EMBL" id="SAK67646.1"/>
    </source>
</evidence>
<dbReference type="RefSeq" id="WP_235023354.1">
    <property type="nucleotide sequence ID" value="NZ_FCOJ02000027.1"/>
</dbReference>
<dbReference type="EMBL" id="FCOJ02000027">
    <property type="protein sequence ID" value="SAK67646.1"/>
    <property type="molecule type" value="Genomic_DNA"/>
</dbReference>
<organism evidence="1 2">
    <name type="scientific">Caballeronia glebae</name>
    <dbReference type="NCBI Taxonomy" id="1777143"/>
    <lineage>
        <taxon>Bacteria</taxon>
        <taxon>Pseudomonadati</taxon>
        <taxon>Pseudomonadota</taxon>
        <taxon>Betaproteobacteria</taxon>
        <taxon>Burkholderiales</taxon>
        <taxon>Burkholderiaceae</taxon>
        <taxon>Caballeronia</taxon>
    </lineage>
</organism>
<reference evidence="1" key="1">
    <citation type="submission" date="2016-01" db="EMBL/GenBank/DDBJ databases">
        <authorList>
            <person name="Peeters C."/>
        </authorList>
    </citation>
    <scope>NUCLEOTIDE SEQUENCE [LARGE SCALE GENOMIC DNA]</scope>
    <source>
        <strain evidence="1">LMG 29325</strain>
    </source>
</reference>
<accession>A0A158BCX3</accession>
<proteinExistence type="predicted"/>
<name>A0A158BCX3_9BURK</name>
<dbReference type="Proteomes" id="UP000054596">
    <property type="component" value="Unassembled WGS sequence"/>
</dbReference>
<dbReference type="AlphaFoldDB" id="A0A158BCX3"/>
<evidence type="ECO:0000313" key="2">
    <source>
        <dbReference type="Proteomes" id="UP000054596"/>
    </source>
</evidence>
<sequence length="119" mass="13332">MITIQRVAANVLFFPPPAIVSTEGAHRVGPRHPRYVFKATIDALDAVTLSKYDKKAHPDLSQLVRAYPLPPSPDAIPVPVRPRDDITGDEDDWHFYANPQLGANHEHEKGVTFSVRHDF</sequence>
<protein>
    <submittedName>
        <fullName evidence="1">Uncharacterized protein</fullName>
    </submittedName>
</protein>
<comment type="caution">
    <text evidence="1">The sequence shown here is derived from an EMBL/GenBank/DDBJ whole genome shotgun (WGS) entry which is preliminary data.</text>
</comment>
<keyword evidence="2" id="KW-1185">Reference proteome</keyword>
<gene>
    <name evidence="1" type="ORF">AWB82_03895</name>
</gene>